<accession>A0A8H7PBB3</accession>
<reference evidence="2" key="2">
    <citation type="journal article" name="Front. Microbiol.">
        <title>Degradative Capacity of Two Strains of Rhodonia placenta: From Phenotype to Genotype.</title>
        <authorList>
            <person name="Kolle M."/>
            <person name="Horta M.A.C."/>
            <person name="Nowrousian M."/>
            <person name="Ohm R.A."/>
            <person name="Benz J.P."/>
            <person name="Pilgard A."/>
        </authorList>
    </citation>
    <scope>NUCLEOTIDE SEQUENCE</scope>
    <source>
        <strain evidence="2">FPRL280</strain>
    </source>
</reference>
<feature type="domain" description="Prolyl 4-hydroxylase alpha subunit Fe(2+) 2OG dioxygenase" evidence="1">
    <location>
        <begin position="71"/>
        <end position="163"/>
    </location>
</feature>
<dbReference type="Proteomes" id="UP000639403">
    <property type="component" value="Unassembled WGS sequence"/>
</dbReference>
<dbReference type="InterPro" id="IPR044862">
    <property type="entry name" value="Pro_4_hyd_alph_FE2OG_OXY"/>
</dbReference>
<gene>
    <name evidence="2" type="ORF">IEO21_00434</name>
</gene>
<dbReference type="PANTHER" id="PTHR33099">
    <property type="entry name" value="FE2OG DIOXYGENASE DOMAIN-CONTAINING PROTEIN"/>
    <property type="match status" value="1"/>
</dbReference>
<reference evidence="2" key="1">
    <citation type="submission" date="2020-11" db="EMBL/GenBank/DDBJ databases">
        <authorList>
            <person name="Koelle M."/>
            <person name="Horta M.A.C."/>
            <person name="Nowrousian M."/>
            <person name="Ohm R.A."/>
            <person name="Benz P."/>
            <person name="Pilgard A."/>
        </authorList>
    </citation>
    <scope>NUCLEOTIDE SEQUENCE</scope>
    <source>
        <strain evidence="2">FPRL280</strain>
    </source>
</reference>
<evidence type="ECO:0000313" key="2">
    <source>
        <dbReference type="EMBL" id="KAF9821588.1"/>
    </source>
</evidence>
<dbReference type="PANTHER" id="PTHR33099:SF7">
    <property type="entry name" value="MYND-TYPE DOMAIN-CONTAINING PROTEIN"/>
    <property type="match status" value="1"/>
</dbReference>
<evidence type="ECO:0000313" key="3">
    <source>
        <dbReference type="Proteomes" id="UP000639403"/>
    </source>
</evidence>
<evidence type="ECO:0000259" key="1">
    <source>
        <dbReference type="Pfam" id="PF13640"/>
    </source>
</evidence>
<organism evidence="2 3">
    <name type="scientific">Rhodonia placenta</name>
    <dbReference type="NCBI Taxonomy" id="104341"/>
    <lineage>
        <taxon>Eukaryota</taxon>
        <taxon>Fungi</taxon>
        <taxon>Dikarya</taxon>
        <taxon>Basidiomycota</taxon>
        <taxon>Agaricomycotina</taxon>
        <taxon>Agaricomycetes</taxon>
        <taxon>Polyporales</taxon>
        <taxon>Adustoporiaceae</taxon>
        <taxon>Rhodonia</taxon>
    </lineage>
</organism>
<comment type="caution">
    <text evidence="2">The sequence shown here is derived from an EMBL/GenBank/DDBJ whole genome shotgun (WGS) entry which is preliminary data.</text>
</comment>
<dbReference type="EMBL" id="JADOXO010000003">
    <property type="protein sequence ID" value="KAF9821588.1"/>
    <property type="molecule type" value="Genomic_DNA"/>
</dbReference>
<name>A0A8H7PBB3_9APHY</name>
<dbReference type="Gene3D" id="2.60.120.620">
    <property type="entry name" value="q2cbj1_9rhob like domain"/>
    <property type="match status" value="1"/>
</dbReference>
<dbReference type="Pfam" id="PF13640">
    <property type="entry name" value="2OG-FeII_Oxy_3"/>
    <property type="match status" value="1"/>
</dbReference>
<proteinExistence type="predicted"/>
<protein>
    <recommendedName>
        <fullName evidence="1">Prolyl 4-hydroxylase alpha subunit Fe(2+) 2OG dioxygenase domain-containing protein</fullName>
    </recommendedName>
</protein>
<dbReference type="AlphaFoldDB" id="A0A8H7PBB3"/>
<sequence>MRQLAEACDVATFGVNNQDVHDESYRKAGKLDSTNFALKLDLAGSGLLDVIRGDLLEGHGETKSIRAELYKLNVYGKDSFFKSHKDTPRSGSMFGSLVLVYPTAHQGGTLVLRHNNKEWTFDSARMVSAEQDPCVAYIAFYSDVDHEVTLVTSGYRVTVTYNLYFFEDPAPLPSAIISHDAGEESLQATLRRLLDDVSFLPGGGYLGFGLIHQYPIDLEHIGWLRKEEEKLAAMRAIEGRLKGSDAILMKICKQLSLSVSLKFVIEDDSVYQPPPRTPVYVLFDHAIDLSGETVVDQELYQRLRRYNGGQLATRFATERVDEVEPDIDVHWVTQLPKANRVAAPYPAYGNEPSLGQAYAHFCVLVAVGPVGDRENGESLH</sequence>